<dbReference type="Gene3D" id="2.30.30.220">
    <property type="entry name" value="SspB-like"/>
    <property type="match status" value="1"/>
</dbReference>
<feature type="transmembrane region" description="Helical" evidence="2">
    <location>
        <begin position="96"/>
        <end position="118"/>
    </location>
</feature>
<gene>
    <name evidence="3" type="ORF">DK869_03935</name>
</gene>
<feature type="compositionally biased region" description="Basic and acidic residues" evidence="1">
    <location>
        <begin position="157"/>
        <end position="175"/>
    </location>
</feature>
<keyword evidence="4" id="KW-1185">Reference proteome</keyword>
<evidence type="ECO:0000256" key="1">
    <source>
        <dbReference type="SAM" id="MobiDB-lite"/>
    </source>
</evidence>
<dbReference type="SUPFAM" id="SSF101738">
    <property type="entry name" value="SspB-like"/>
    <property type="match status" value="1"/>
</dbReference>
<dbReference type="AlphaFoldDB" id="A0A318MYR3"/>
<keyword evidence="2" id="KW-1133">Transmembrane helix</keyword>
<feature type="region of interest" description="Disordered" evidence="1">
    <location>
        <begin position="157"/>
        <end position="188"/>
    </location>
</feature>
<organism evidence="3 4">
    <name type="scientific">Commensalibacter melissae</name>
    <dbReference type="NCBI Taxonomy" id="2070537"/>
    <lineage>
        <taxon>Bacteria</taxon>
        <taxon>Pseudomonadati</taxon>
        <taxon>Pseudomonadota</taxon>
        <taxon>Alphaproteobacteria</taxon>
        <taxon>Acetobacterales</taxon>
        <taxon>Acetobacteraceae</taxon>
    </lineage>
</organism>
<reference evidence="3 4" key="1">
    <citation type="submission" date="2018-05" db="EMBL/GenBank/DDBJ databases">
        <title>Reference genomes for bee gut microbiota database.</title>
        <authorList>
            <person name="Ellegaard K.M."/>
        </authorList>
    </citation>
    <scope>NUCLEOTIDE SEQUENCE [LARGE SCALE GENOMIC DNA]</scope>
    <source>
        <strain evidence="3 4">ESL0284</strain>
    </source>
</reference>
<proteinExistence type="predicted"/>
<dbReference type="OrthoDB" id="9800412at2"/>
<keyword evidence="2" id="KW-0812">Transmembrane</keyword>
<dbReference type="Proteomes" id="UP000247565">
    <property type="component" value="Unassembled WGS sequence"/>
</dbReference>
<dbReference type="InterPro" id="IPR036760">
    <property type="entry name" value="SspB-like_sf"/>
</dbReference>
<sequence>MTNSDNSGSNENPPSLLPYNEWIEAAYREVMLKALESVAKDGLPGSHNFYIQFKTDYPDVILPPQLKEKYPEEMTIVLQHQFWDLKINRIKQQMSVGLSFGGVGSILVIPFGSVIGFADPFVNLAFNFQPIPSSLTVIQSEEKTPVQTLRTVTNNMEELKDAKPSKESNASKEKSQVISLDAFRKKTD</sequence>
<evidence type="ECO:0000313" key="3">
    <source>
        <dbReference type="EMBL" id="PXZ00567.1"/>
    </source>
</evidence>
<name>A0A318MYR3_9PROT</name>
<keyword evidence="2" id="KW-0472">Membrane</keyword>
<dbReference type="InterPro" id="IPR007481">
    <property type="entry name" value="SspB"/>
</dbReference>
<evidence type="ECO:0000256" key="2">
    <source>
        <dbReference type="SAM" id="Phobius"/>
    </source>
</evidence>
<accession>A0A318MYR3</accession>
<dbReference type="RefSeq" id="WP_110438710.1">
    <property type="nucleotide sequence ID" value="NZ_CP046393.1"/>
</dbReference>
<evidence type="ECO:0000313" key="4">
    <source>
        <dbReference type="Proteomes" id="UP000247565"/>
    </source>
</evidence>
<evidence type="ECO:0008006" key="5">
    <source>
        <dbReference type="Google" id="ProtNLM"/>
    </source>
</evidence>
<comment type="caution">
    <text evidence="3">The sequence shown here is derived from an EMBL/GenBank/DDBJ whole genome shotgun (WGS) entry which is preliminary data.</text>
</comment>
<dbReference type="EMBL" id="QGLT01000002">
    <property type="protein sequence ID" value="PXZ00567.1"/>
    <property type="molecule type" value="Genomic_DNA"/>
</dbReference>
<protein>
    <recommendedName>
        <fullName evidence="5">Stringent starvation protein B</fullName>
    </recommendedName>
</protein>
<dbReference type="Pfam" id="PF04386">
    <property type="entry name" value="SspB"/>
    <property type="match status" value="1"/>
</dbReference>